<comment type="catalytic activity">
    <reaction evidence="11">
        <text>ATP + H2O = ADP + phosphate + H(+)</text>
        <dbReference type="Rhea" id="RHEA:13065"/>
        <dbReference type="ChEBI" id="CHEBI:15377"/>
        <dbReference type="ChEBI" id="CHEBI:15378"/>
        <dbReference type="ChEBI" id="CHEBI:30616"/>
        <dbReference type="ChEBI" id="CHEBI:43474"/>
        <dbReference type="ChEBI" id="CHEBI:456216"/>
        <dbReference type="EC" id="3.6.4.13"/>
    </reaction>
</comment>
<feature type="region of interest" description="Disordered" evidence="13">
    <location>
        <begin position="437"/>
        <end position="456"/>
    </location>
</feature>
<dbReference type="FunCoup" id="A0A163LR29">
    <property type="interactions" value="917"/>
</dbReference>
<evidence type="ECO:0000256" key="2">
    <source>
        <dbReference type="ARBA" id="ARBA00004604"/>
    </source>
</evidence>
<feature type="compositionally biased region" description="Basic and acidic residues" evidence="13">
    <location>
        <begin position="23"/>
        <end position="52"/>
    </location>
</feature>
<evidence type="ECO:0000256" key="8">
    <source>
        <dbReference type="ARBA" id="ARBA00022840"/>
    </source>
</evidence>
<feature type="compositionally biased region" description="Low complexity" evidence="13">
    <location>
        <begin position="131"/>
        <end position="140"/>
    </location>
</feature>
<reference evidence="17" key="1">
    <citation type="submission" date="2016-04" db="EMBL/GenBank/DDBJ databases">
        <authorList>
            <person name="Evans L.H."/>
            <person name="Alamgir A."/>
            <person name="Owens N."/>
            <person name="Weber N.D."/>
            <person name="Virtaneva K."/>
            <person name="Barbian K."/>
            <person name="Babar A."/>
            <person name="Rosenke K."/>
        </authorList>
    </citation>
    <scope>NUCLEOTIDE SEQUENCE [LARGE SCALE GENOMIC DNA]</scope>
    <source>
        <strain evidence="17">CBS 101.48</strain>
    </source>
</reference>
<dbReference type="PANTHER" id="PTHR47959:SF8">
    <property type="entry name" value="RNA HELICASE"/>
    <property type="match status" value="1"/>
</dbReference>
<dbReference type="GO" id="GO:0003723">
    <property type="term" value="F:RNA binding"/>
    <property type="evidence" value="ECO:0007669"/>
    <property type="project" value="UniProtKB-KW"/>
</dbReference>
<comment type="subcellular location">
    <subcellularLocation>
        <location evidence="2">Nucleus</location>
        <location evidence="2">Nucleolus</location>
    </subcellularLocation>
</comment>
<dbReference type="InterPro" id="IPR001650">
    <property type="entry name" value="Helicase_C-like"/>
</dbReference>
<feature type="short sequence motif" description="Q motif" evidence="12">
    <location>
        <begin position="187"/>
        <end position="215"/>
    </location>
</feature>
<evidence type="ECO:0000256" key="13">
    <source>
        <dbReference type="SAM" id="MobiDB-lite"/>
    </source>
</evidence>
<feature type="compositionally biased region" description="Basic residues" evidence="13">
    <location>
        <begin position="912"/>
        <end position="923"/>
    </location>
</feature>
<proteinExistence type="inferred from homology"/>
<dbReference type="OMA" id="EDQFGMM"/>
<dbReference type="InterPro" id="IPR014014">
    <property type="entry name" value="RNA_helicase_DEAD_Q_motif"/>
</dbReference>
<dbReference type="CDD" id="cd18787">
    <property type="entry name" value="SF2_C_DEAD"/>
    <property type="match status" value="1"/>
</dbReference>
<dbReference type="SMART" id="SM00490">
    <property type="entry name" value="HELICc"/>
    <property type="match status" value="1"/>
</dbReference>
<evidence type="ECO:0000256" key="7">
    <source>
        <dbReference type="ARBA" id="ARBA00022806"/>
    </source>
</evidence>
<dbReference type="GO" id="GO:0003724">
    <property type="term" value="F:RNA helicase activity"/>
    <property type="evidence" value="ECO:0007669"/>
    <property type="project" value="UniProtKB-EC"/>
</dbReference>
<feature type="compositionally biased region" description="Basic residues" evidence="13">
    <location>
        <begin position="993"/>
        <end position="1018"/>
    </location>
</feature>
<keyword evidence="6" id="KW-0378">Hydrolase</keyword>
<dbReference type="InParanoid" id="A0A163LR29"/>
<evidence type="ECO:0000259" key="14">
    <source>
        <dbReference type="PROSITE" id="PS51192"/>
    </source>
</evidence>
<protein>
    <recommendedName>
        <fullName evidence="4">RNA helicase</fullName>
        <ecNumber evidence="4">3.6.4.13</ecNumber>
    </recommendedName>
</protein>
<dbReference type="FunFam" id="3.40.50.300:FF:000865">
    <property type="entry name" value="ATP-dependent RNA helicase DDX54"/>
    <property type="match status" value="1"/>
</dbReference>
<dbReference type="InterPro" id="IPR000629">
    <property type="entry name" value="RNA-helicase_DEAD-box_CS"/>
</dbReference>
<evidence type="ECO:0000256" key="3">
    <source>
        <dbReference type="ARBA" id="ARBA00010379"/>
    </source>
</evidence>
<dbReference type="SMART" id="SM00487">
    <property type="entry name" value="DEXDc"/>
    <property type="match status" value="1"/>
</dbReference>
<dbReference type="Pfam" id="PF00270">
    <property type="entry name" value="DEAD"/>
    <property type="match status" value="1"/>
</dbReference>
<dbReference type="Pfam" id="PF00271">
    <property type="entry name" value="Helicase_C"/>
    <property type="match status" value="1"/>
</dbReference>
<dbReference type="PROSITE" id="PS51195">
    <property type="entry name" value="Q_MOTIF"/>
    <property type="match status" value="1"/>
</dbReference>
<dbReference type="EMBL" id="LT550481">
    <property type="protein sequence ID" value="SAL95698.1"/>
    <property type="molecule type" value="Genomic_DNA"/>
</dbReference>
<evidence type="ECO:0000256" key="5">
    <source>
        <dbReference type="ARBA" id="ARBA00022741"/>
    </source>
</evidence>
<dbReference type="GO" id="GO:0005829">
    <property type="term" value="C:cytosol"/>
    <property type="evidence" value="ECO:0007669"/>
    <property type="project" value="TreeGrafter"/>
</dbReference>
<dbReference type="InterPro" id="IPR014001">
    <property type="entry name" value="Helicase_ATP-bd"/>
</dbReference>
<dbReference type="AlphaFoldDB" id="A0A163LR29"/>
<keyword evidence="9" id="KW-0694">RNA-binding</keyword>
<dbReference type="EC" id="3.6.4.13" evidence="4"/>
<evidence type="ECO:0000313" key="18">
    <source>
        <dbReference type="Proteomes" id="UP000078561"/>
    </source>
</evidence>
<evidence type="ECO:0000256" key="4">
    <source>
        <dbReference type="ARBA" id="ARBA00012552"/>
    </source>
</evidence>
<evidence type="ECO:0000256" key="6">
    <source>
        <dbReference type="ARBA" id="ARBA00022801"/>
    </source>
</evidence>
<keyword evidence="18" id="KW-1185">Reference proteome</keyword>
<evidence type="ECO:0000256" key="1">
    <source>
        <dbReference type="ARBA" id="ARBA00003706"/>
    </source>
</evidence>
<feature type="domain" description="DEAD-box RNA helicase Q" evidence="16">
    <location>
        <begin position="187"/>
        <end position="215"/>
    </location>
</feature>
<keyword evidence="5" id="KW-0547">Nucleotide-binding</keyword>
<dbReference type="GO" id="GO:0005524">
    <property type="term" value="F:ATP binding"/>
    <property type="evidence" value="ECO:0007669"/>
    <property type="project" value="UniProtKB-KW"/>
</dbReference>
<feature type="compositionally biased region" description="Basic residues" evidence="13">
    <location>
        <begin position="1"/>
        <end position="10"/>
    </location>
</feature>
<gene>
    <name evidence="17" type="primary">ABSGL_01039.1 scaffold 1223</name>
</gene>
<dbReference type="InterPro" id="IPR012541">
    <property type="entry name" value="DBP10_C"/>
</dbReference>
<name>A0A163LR29_ABSGL</name>
<dbReference type="PROSITE" id="PS51192">
    <property type="entry name" value="HELICASE_ATP_BIND_1"/>
    <property type="match status" value="1"/>
</dbReference>
<feature type="compositionally biased region" description="Polar residues" evidence="13">
    <location>
        <begin position="83"/>
        <end position="96"/>
    </location>
</feature>
<dbReference type="InterPro" id="IPR033517">
    <property type="entry name" value="DDX54/DBP10_DEAD-box_helicase"/>
</dbReference>
<feature type="domain" description="Helicase C-terminal" evidence="15">
    <location>
        <begin position="451"/>
        <end position="599"/>
    </location>
</feature>
<feature type="compositionally biased region" description="Polar residues" evidence="13">
    <location>
        <begin position="119"/>
        <end position="130"/>
    </location>
</feature>
<feature type="region of interest" description="Disordered" evidence="13">
    <location>
        <begin position="735"/>
        <end position="764"/>
    </location>
</feature>
<feature type="compositionally biased region" description="Basic and acidic residues" evidence="13">
    <location>
        <begin position="745"/>
        <end position="757"/>
    </location>
</feature>
<evidence type="ECO:0000313" key="17">
    <source>
        <dbReference type="EMBL" id="SAL95698.1"/>
    </source>
</evidence>
<comment type="function">
    <text evidence="1">ATP-binding RNA helicase involved in the biogenesis of 60S ribosomal subunits and is required for the normal formation of 25S and 5.8S rRNAs.</text>
</comment>
<evidence type="ECO:0000256" key="12">
    <source>
        <dbReference type="PROSITE-ProRule" id="PRU00552"/>
    </source>
</evidence>
<dbReference type="InterPro" id="IPR050079">
    <property type="entry name" value="DEAD_box_RNA_helicase"/>
</dbReference>
<dbReference type="PANTHER" id="PTHR47959">
    <property type="entry name" value="ATP-DEPENDENT RNA HELICASE RHLE-RELATED"/>
    <property type="match status" value="1"/>
</dbReference>
<evidence type="ECO:0000256" key="11">
    <source>
        <dbReference type="ARBA" id="ARBA00047984"/>
    </source>
</evidence>
<dbReference type="OrthoDB" id="1191041at2759"/>
<feature type="domain" description="Helicase ATP-binding" evidence="14">
    <location>
        <begin position="218"/>
        <end position="390"/>
    </location>
</feature>
<feature type="region of interest" description="Disordered" evidence="13">
    <location>
        <begin position="1"/>
        <end position="146"/>
    </location>
</feature>
<dbReference type="PROSITE" id="PS00039">
    <property type="entry name" value="DEAD_ATP_HELICASE"/>
    <property type="match status" value="1"/>
</dbReference>
<dbReference type="SMART" id="SM01123">
    <property type="entry name" value="DBP10CT"/>
    <property type="match status" value="1"/>
</dbReference>
<comment type="similarity">
    <text evidence="3">Belongs to the DEAD box helicase family. DDX54/DBP10 subfamily.</text>
</comment>
<dbReference type="Gene3D" id="3.40.50.300">
    <property type="entry name" value="P-loop containing nucleotide triphosphate hydrolases"/>
    <property type="match status" value="2"/>
</dbReference>
<evidence type="ECO:0000259" key="16">
    <source>
        <dbReference type="PROSITE" id="PS51195"/>
    </source>
</evidence>
<evidence type="ECO:0000259" key="15">
    <source>
        <dbReference type="PROSITE" id="PS51194"/>
    </source>
</evidence>
<feature type="compositionally biased region" description="Basic residues" evidence="13">
    <location>
        <begin position="55"/>
        <end position="68"/>
    </location>
</feature>
<dbReference type="SUPFAM" id="SSF52540">
    <property type="entry name" value="P-loop containing nucleoside triphosphate hydrolases"/>
    <property type="match status" value="2"/>
</dbReference>
<sequence>MAIKKPLHGNKKPDSRSGGNSTKRTDKPAQGKFNKRDRQTNGKKNDDQKELSNTKLKKREYHKAKYNKKDKEDEEDSDFEIVPTTSGAGQLFGSTASLNDDDDDDNSDSDLEMDMFGNLASTTSNSSIKPTSVAASTSTTPQPKPAAPAILSQRITMDDTDEDNSDDEEKFIANENVLANRKNKKSGGFQSMGLSSSVYKAIIHKGFKVPTPIQRKCIPIVLQGDDVVGMARTGSGKTAAFLIPMFEKLKTHSAKVGARALLLSPSRELALQTQKVCKELGKYTDLRSCVLVGGDSLDDQFSMLASNPDIIIATPGRLLHLMVEMELDLRTVQYVVFDEADRLFEMGFAIQLHEILSRLPPTRQTLLFSATLPKMLVDFAKAGLQAPTLVRLDVDTKISRDLEMAFFCIKEVEKEAALLYLLRNVIKLPKTTKNAKLMDGADKKNKNKKPSYKQSATEEDHQTILFAATKHHVEYLANILIMSGYQVSYVYGSLDQTARNVQITKFRTGVTNLMVVTDVAARGIDIPILENVINYDFCGSSKVFVHRVGRAARAGRRGWAYSLLTSDELPYLVDLELFLTRPLVLGNEKDEIDYTRDLSVGAMPKDALSDDVTWVQNKVASDAELQGLVSTANNAYKLYNRTKPRASPESYTRAKDLLKRKAWKELHPLLVNDENSSAMELERLQMINMISGFRPAETIFEVGQRGTRKISPATSMMRERRQNVGKMIGAFKTRTAEAEAAEDQAVEKAKEEARNNKSEQQQDSFTDLGGDVAEEELANTFNIHSSSKKDRKPKTYRDEEFYISYTQKDANTERGYAMNTTGNFIEQAGQAQLDLIGDDNDTIKSKQNQLRWDSKKHKFVKGTGIGSDNKKLIRTESGVLIPASYKSGRFDEWAKKTRTTMPRTGELELPSAKHKGQQRRFLHNKTDDAKPLDPLTYDYDKKLKKRKRGDEEGGEQHNNNNNNNNKRTKTAMGQRRVGGRGVVNELKNAGQIRKARVQLTKRKEKTARSPKGKGKGRR</sequence>
<dbReference type="GO" id="GO:0005730">
    <property type="term" value="C:nucleolus"/>
    <property type="evidence" value="ECO:0007669"/>
    <property type="project" value="UniProtKB-SubCell"/>
</dbReference>
<accession>A0A163LR29</accession>
<keyword evidence="8" id="KW-0067">ATP-binding</keyword>
<dbReference type="STRING" id="4829.A0A163LR29"/>
<feature type="compositionally biased region" description="Acidic residues" evidence="13">
    <location>
        <begin position="99"/>
        <end position="113"/>
    </location>
</feature>
<dbReference type="GO" id="GO:0016887">
    <property type="term" value="F:ATP hydrolysis activity"/>
    <property type="evidence" value="ECO:0007669"/>
    <property type="project" value="RHEA"/>
</dbReference>
<dbReference type="InterPro" id="IPR011545">
    <property type="entry name" value="DEAD/DEAH_box_helicase_dom"/>
</dbReference>
<dbReference type="InterPro" id="IPR027417">
    <property type="entry name" value="P-loop_NTPase"/>
</dbReference>
<evidence type="ECO:0000256" key="9">
    <source>
        <dbReference type="ARBA" id="ARBA00022884"/>
    </source>
</evidence>
<keyword evidence="10" id="KW-0539">Nucleus</keyword>
<dbReference type="Pfam" id="PF08147">
    <property type="entry name" value="DBP10CT"/>
    <property type="match status" value="1"/>
</dbReference>
<dbReference type="CDD" id="cd17959">
    <property type="entry name" value="DEADc_DDX54"/>
    <property type="match status" value="1"/>
</dbReference>
<evidence type="ECO:0000256" key="10">
    <source>
        <dbReference type="ARBA" id="ARBA00023242"/>
    </source>
</evidence>
<dbReference type="Proteomes" id="UP000078561">
    <property type="component" value="Unassembled WGS sequence"/>
</dbReference>
<feature type="region of interest" description="Disordered" evidence="13">
    <location>
        <begin position="899"/>
        <end position="1018"/>
    </location>
</feature>
<organism evidence="17">
    <name type="scientific">Absidia glauca</name>
    <name type="common">Pin mould</name>
    <dbReference type="NCBI Taxonomy" id="4829"/>
    <lineage>
        <taxon>Eukaryota</taxon>
        <taxon>Fungi</taxon>
        <taxon>Fungi incertae sedis</taxon>
        <taxon>Mucoromycota</taxon>
        <taxon>Mucoromycotina</taxon>
        <taxon>Mucoromycetes</taxon>
        <taxon>Mucorales</taxon>
        <taxon>Cunninghamellaceae</taxon>
        <taxon>Absidia</taxon>
    </lineage>
</organism>
<dbReference type="PROSITE" id="PS51194">
    <property type="entry name" value="HELICASE_CTER"/>
    <property type="match status" value="1"/>
</dbReference>
<keyword evidence="7" id="KW-0347">Helicase</keyword>